<dbReference type="PANTHER" id="PTHR36924">
    <property type="entry name" value="ANTITOXIN HIGA-1"/>
    <property type="match status" value="1"/>
</dbReference>
<dbReference type="AlphaFoldDB" id="A0A1S9ZYY1"/>
<dbReference type="RefSeq" id="WP_078276953.1">
    <property type="nucleotide sequence ID" value="NZ_MUXU01000048.1"/>
</dbReference>
<name>A0A1S9ZYY1_9GAMM</name>
<dbReference type="STRING" id="34060.B0181_07830"/>
<dbReference type="Proteomes" id="UP000190435">
    <property type="component" value="Unassembled WGS sequence"/>
</dbReference>
<evidence type="ECO:0000313" key="3">
    <source>
        <dbReference type="EMBL" id="STZ13701.1"/>
    </source>
</evidence>
<dbReference type="OrthoDB" id="9793869at2"/>
<dbReference type="NCBIfam" id="TIGR02607">
    <property type="entry name" value="antidote_HigA"/>
    <property type="match status" value="1"/>
</dbReference>
<reference evidence="3 5" key="2">
    <citation type="submission" date="2018-06" db="EMBL/GenBank/DDBJ databases">
        <authorList>
            <consortium name="Pathogen Informatics"/>
            <person name="Doyle S."/>
        </authorList>
    </citation>
    <scope>NUCLEOTIDE SEQUENCE [LARGE SCALE GENOMIC DNA]</scope>
    <source>
        <strain evidence="3 5">NCTC10293</strain>
    </source>
</reference>
<proteinExistence type="predicted"/>
<keyword evidence="4" id="KW-1185">Reference proteome</keyword>
<evidence type="ECO:0000256" key="1">
    <source>
        <dbReference type="ARBA" id="ARBA00023125"/>
    </source>
</evidence>
<dbReference type="InterPro" id="IPR010982">
    <property type="entry name" value="Lambda_DNA-bd_dom_sf"/>
</dbReference>
<dbReference type="GO" id="GO:0003677">
    <property type="term" value="F:DNA binding"/>
    <property type="evidence" value="ECO:0007669"/>
    <property type="project" value="UniProtKB-KW"/>
</dbReference>
<keyword evidence="1" id="KW-0238">DNA-binding</keyword>
<sequence>MPNNSMRPIHAGEILREEFLKPLGLSVATLAEFLGIVPDHVHDIISGRCGIIADTALRLAQYFGNSPRFWLELQNTYERQLTKTAHFK</sequence>
<evidence type="ECO:0000313" key="2">
    <source>
        <dbReference type="EMBL" id="OOR88617.1"/>
    </source>
</evidence>
<dbReference type="EMBL" id="MUXU01000048">
    <property type="protein sequence ID" value="OOR88617.1"/>
    <property type="molecule type" value="Genomic_DNA"/>
</dbReference>
<dbReference type="CDD" id="cd00093">
    <property type="entry name" value="HTH_XRE"/>
    <property type="match status" value="1"/>
</dbReference>
<organism evidence="2 4">
    <name type="scientific">Moraxella caviae</name>
    <dbReference type="NCBI Taxonomy" id="34060"/>
    <lineage>
        <taxon>Bacteria</taxon>
        <taxon>Pseudomonadati</taxon>
        <taxon>Pseudomonadota</taxon>
        <taxon>Gammaproteobacteria</taxon>
        <taxon>Moraxellales</taxon>
        <taxon>Moraxellaceae</taxon>
        <taxon>Moraxella</taxon>
    </lineage>
</organism>
<evidence type="ECO:0000313" key="4">
    <source>
        <dbReference type="Proteomes" id="UP000190435"/>
    </source>
</evidence>
<evidence type="ECO:0000313" key="5">
    <source>
        <dbReference type="Proteomes" id="UP000255279"/>
    </source>
</evidence>
<dbReference type="Gene3D" id="1.10.260.40">
    <property type="entry name" value="lambda repressor-like DNA-binding domains"/>
    <property type="match status" value="1"/>
</dbReference>
<dbReference type="EMBL" id="UGQE01000002">
    <property type="protein sequence ID" value="STZ13701.1"/>
    <property type="molecule type" value="Genomic_DNA"/>
</dbReference>
<dbReference type="PANTHER" id="PTHR36924:SF1">
    <property type="entry name" value="ANTITOXIN HIGA-1"/>
    <property type="match status" value="1"/>
</dbReference>
<dbReference type="SUPFAM" id="SSF47413">
    <property type="entry name" value="lambda repressor-like DNA-binding domains"/>
    <property type="match status" value="1"/>
</dbReference>
<reference evidence="2 4" key="1">
    <citation type="submission" date="2017-02" db="EMBL/GenBank/DDBJ databases">
        <title>Draft genome sequence of Moraxella caviae CCUG 355 type strain.</title>
        <authorList>
            <person name="Engstrom-Jakobsson H."/>
            <person name="Salva-Serra F."/>
            <person name="Thorell K."/>
            <person name="Gonzales-Siles L."/>
            <person name="Karlsson R."/>
            <person name="Boulund F."/>
            <person name="Engstrand L."/>
            <person name="Moore E."/>
        </authorList>
    </citation>
    <scope>NUCLEOTIDE SEQUENCE [LARGE SCALE GENOMIC DNA]</scope>
    <source>
        <strain evidence="2 4">CCUG 355</strain>
    </source>
</reference>
<dbReference type="InterPro" id="IPR013430">
    <property type="entry name" value="Toxin_antidote_HigA"/>
</dbReference>
<accession>A0A1S9ZYY1</accession>
<dbReference type="Proteomes" id="UP000255279">
    <property type="component" value="Unassembled WGS sequence"/>
</dbReference>
<gene>
    <name evidence="3" type="primary">higA-1</name>
    <name evidence="2" type="ORF">B0181_07830</name>
    <name evidence="3" type="ORF">NCTC10293_01279</name>
</gene>
<protein>
    <submittedName>
        <fullName evidence="2">Addiction module antidote protein, HigA family</fullName>
    </submittedName>
    <submittedName>
        <fullName evidence="3">Antitoxin HigA-1</fullName>
    </submittedName>
</protein>
<dbReference type="InterPro" id="IPR001387">
    <property type="entry name" value="Cro/C1-type_HTH"/>
</dbReference>